<dbReference type="Proteomes" id="UP000032726">
    <property type="component" value="Chromosome"/>
</dbReference>
<evidence type="ECO:0008006" key="3">
    <source>
        <dbReference type="Google" id="ProtNLM"/>
    </source>
</evidence>
<reference evidence="1 2" key="1">
    <citation type="submission" date="2015-03" db="EMBL/GenBank/DDBJ databases">
        <title>Complete genome sequence of Muricauda lutaonensis CC-HSB-11T, isolated from a coastal hot spring.</title>
        <authorList>
            <person name="Kim K.M."/>
        </authorList>
    </citation>
    <scope>NUCLEOTIDE SEQUENCE [LARGE SCALE GENOMIC DNA]</scope>
    <source>
        <strain evidence="1 2">CC-HSB-11</strain>
    </source>
</reference>
<keyword evidence="2" id="KW-1185">Reference proteome</keyword>
<accession>A0A0D5YR15</accession>
<dbReference type="KEGG" id="mlt:VC82_622"/>
<dbReference type="SUPFAM" id="SSF52091">
    <property type="entry name" value="SpoIIaa-like"/>
    <property type="match status" value="1"/>
</dbReference>
<dbReference type="HOGENOM" id="CLU_137390_3_1_10"/>
<evidence type="ECO:0000313" key="2">
    <source>
        <dbReference type="Proteomes" id="UP000032726"/>
    </source>
</evidence>
<dbReference type="OrthoDB" id="1447828at2"/>
<dbReference type="AlphaFoldDB" id="A0A0D5YR15"/>
<dbReference type="Gene3D" id="3.40.50.10600">
    <property type="entry name" value="SpoIIaa-like domains"/>
    <property type="match status" value="1"/>
</dbReference>
<dbReference type="InterPro" id="IPR036513">
    <property type="entry name" value="STAS_dom_sf"/>
</dbReference>
<dbReference type="InterPro" id="IPR038396">
    <property type="entry name" value="SpoIIAA-like_sf"/>
</dbReference>
<evidence type="ECO:0000313" key="1">
    <source>
        <dbReference type="EMBL" id="AKA34291.1"/>
    </source>
</evidence>
<organism evidence="1 2">
    <name type="scientific">Flagellimonas lutaonensis</name>
    <dbReference type="NCBI Taxonomy" id="516051"/>
    <lineage>
        <taxon>Bacteria</taxon>
        <taxon>Pseudomonadati</taxon>
        <taxon>Bacteroidota</taxon>
        <taxon>Flavobacteriia</taxon>
        <taxon>Flavobacteriales</taxon>
        <taxon>Flavobacteriaceae</taxon>
        <taxon>Flagellimonas</taxon>
    </lineage>
</organism>
<protein>
    <recommendedName>
        <fullName evidence="3">STAS/SEC14 domain-containing protein</fullName>
    </recommendedName>
</protein>
<dbReference type="InterPro" id="IPR021866">
    <property type="entry name" value="SpoIIAA-like"/>
</dbReference>
<dbReference type="STRING" id="516051.VC82_622"/>
<dbReference type="Pfam" id="PF11964">
    <property type="entry name" value="SpoIIAA-like"/>
    <property type="match status" value="1"/>
</dbReference>
<proteinExistence type="predicted"/>
<dbReference type="RefSeq" id="WP_045801071.1">
    <property type="nucleotide sequence ID" value="NZ_CP011071.1"/>
</dbReference>
<sequence>MFTIKRELPEDILGVAVSGKVTGADYDRLNPLMEQHKEKYGKIKLLVDIEEFKWPTAKAMWEDLKMGFRYLGTIKAMAVISDKDWIENVSESVGAIIPKLKVKGFETDERSEAIDWLKKF</sequence>
<dbReference type="EMBL" id="CP011071">
    <property type="protein sequence ID" value="AKA34291.1"/>
    <property type="molecule type" value="Genomic_DNA"/>
</dbReference>
<gene>
    <name evidence="1" type="ORF">VC82_622</name>
</gene>
<name>A0A0D5YR15_9FLAO</name>